<dbReference type="InterPro" id="IPR055214">
    <property type="entry name" value="PTP-NADK"/>
</dbReference>
<protein>
    <submittedName>
        <fullName evidence="2">Phosphatase</fullName>
    </submittedName>
</protein>
<dbReference type="RefSeq" id="WP_147034131.1">
    <property type="nucleotide sequence ID" value="NZ_CP042436.1"/>
</dbReference>
<dbReference type="Proteomes" id="UP000321479">
    <property type="component" value="Chromosome"/>
</dbReference>
<feature type="domain" description="DSP-PTPase phosphatase fused to NAD+ Kinase" evidence="1">
    <location>
        <begin position="17"/>
        <end position="98"/>
    </location>
</feature>
<evidence type="ECO:0000259" key="1">
    <source>
        <dbReference type="Pfam" id="PF22741"/>
    </source>
</evidence>
<dbReference type="CDD" id="cd14503">
    <property type="entry name" value="PTP-bact"/>
    <property type="match status" value="1"/>
</dbReference>
<evidence type="ECO:0000313" key="2">
    <source>
        <dbReference type="EMBL" id="QEC65300.1"/>
    </source>
</evidence>
<dbReference type="AlphaFoldDB" id="A0A5B8V1J3"/>
<evidence type="ECO:0000313" key="3">
    <source>
        <dbReference type="Proteomes" id="UP000321479"/>
    </source>
</evidence>
<dbReference type="EMBL" id="CP042436">
    <property type="protein sequence ID" value="QEC65300.1"/>
    <property type="molecule type" value="Genomic_DNA"/>
</dbReference>
<dbReference type="KEGG" id="mgin:FRZ54_22915"/>
<sequence>MRGIYHFEKISDTLACAGQPTEEQFSQLVNGQYEVVINLGLLNTKYALPDEAALVASLGIRYYHIPVVFENPQLTELDKFITLMDQNADKRVFVHCAANYRASVFTGLYLFAAGKLPEEELQDFVEDVWQPNTVWQQFLEDGIEHINDKK</sequence>
<gene>
    <name evidence="2" type="ORF">FRZ54_22915</name>
</gene>
<dbReference type="Pfam" id="PF22741">
    <property type="entry name" value="PTP-NADK"/>
    <property type="match status" value="1"/>
</dbReference>
<dbReference type="Gene3D" id="3.90.190.10">
    <property type="entry name" value="Protein tyrosine phosphatase superfamily"/>
    <property type="match status" value="1"/>
</dbReference>
<organism evidence="2 3">
    <name type="scientific">Mucilaginibacter ginsenosidivorans</name>
    <dbReference type="NCBI Taxonomy" id="398053"/>
    <lineage>
        <taxon>Bacteria</taxon>
        <taxon>Pseudomonadati</taxon>
        <taxon>Bacteroidota</taxon>
        <taxon>Sphingobacteriia</taxon>
        <taxon>Sphingobacteriales</taxon>
        <taxon>Sphingobacteriaceae</taxon>
        <taxon>Mucilaginibacter</taxon>
    </lineage>
</organism>
<keyword evidence="3" id="KW-1185">Reference proteome</keyword>
<reference evidence="2 3" key="1">
    <citation type="journal article" date="2017" name="Curr. Microbiol.">
        <title>Mucilaginibacter ginsenosidivorans sp. nov., Isolated from Soil of Ginseng Field.</title>
        <authorList>
            <person name="Kim M.M."/>
            <person name="Siddiqi M.Z."/>
            <person name="Im W.T."/>
        </authorList>
    </citation>
    <scope>NUCLEOTIDE SEQUENCE [LARGE SCALE GENOMIC DNA]</scope>
    <source>
        <strain evidence="2 3">Gsoil 3017</strain>
    </source>
</reference>
<dbReference type="SUPFAM" id="SSF52799">
    <property type="entry name" value="(Phosphotyrosine protein) phosphatases II"/>
    <property type="match status" value="1"/>
</dbReference>
<dbReference type="InterPro" id="IPR029021">
    <property type="entry name" value="Prot-tyrosine_phosphatase-like"/>
</dbReference>
<proteinExistence type="predicted"/>
<accession>A0A5B8V1J3</accession>
<dbReference type="OrthoDB" id="7391097at2"/>
<name>A0A5B8V1J3_9SPHI</name>